<comment type="caution">
    <text evidence="2">The sequence shown here is derived from an EMBL/GenBank/DDBJ whole genome shotgun (WGS) entry which is preliminary data.</text>
</comment>
<dbReference type="AlphaFoldDB" id="A0AAN6VNW9"/>
<protein>
    <submittedName>
        <fullName evidence="2">Uncharacterized protein</fullName>
    </submittedName>
</protein>
<feature type="region of interest" description="Disordered" evidence="1">
    <location>
        <begin position="392"/>
        <end position="430"/>
    </location>
</feature>
<sequence length="430" mass="48082">MPRLRVSPAESGKNRSSHTDHTAPPRGRRVGLHVADGSCAPSQTPINESVALAVADDELSAPLVVAFLDWATFDETTLPPRKNARRSRLDRILSPLKSVSAGLPGNVSVEGLGGIIESAHGLFHSVRRLDFMESERIIYLLPSPGTPPPHKMPRRELERFENELFDLSKYDGSCDYLTAMAWTEETLAGAITLYEVLFGDDGETVGIRPVATMRDVPSPVLVKMRTDERIKRKAVLTPIDDDDHNLEWRASPTKGPRYVKLGHTAPTAAHVRSPHRSRSRQPGVGLADANGVCATLPQFVALLHARRTILEGVESSRITPITIEECDNKPAVFLFEPPLSNPHEGDGVHVAVLMPNDALWAEEEIVWTDQTGLAEFRQRQYWDLIDRPSRRARSRSRSRSRSRDRSRMREVDQRGHIHPSQRSETRLLQF</sequence>
<reference evidence="2" key="1">
    <citation type="journal article" date="2023" name="Mol. Phylogenet. Evol.">
        <title>Genome-scale phylogeny and comparative genomics of the fungal order Sordariales.</title>
        <authorList>
            <person name="Hensen N."/>
            <person name="Bonometti L."/>
            <person name="Westerberg I."/>
            <person name="Brannstrom I.O."/>
            <person name="Guillou S."/>
            <person name="Cros-Aarteil S."/>
            <person name="Calhoun S."/>
            <person name="Haridas S."/>
            <person name="Kuo A."/>
            <person name="Mondo S."/>
            <person name="Pangilinan J."/>
            <person name="Riley R."/>
            <person name="LaButti K."/>
            <person name="Andreopoulos B."/>
            <person name="Lipzen A."/>
            <person name="Chen C."/>
            <person name="Yan M."/>
            <person name="Daum C."/>
            <person name="Ng V."/>
            <person name="Clum A."/>
            <person name="Steindorff A."/>
            <person name="Ohm R.A."/>
            <person name="Martin F."/>
            <person name="Silar P."/>
            <person name="Natvig D.O."/>
            <person name="Lalanne C."/>
            <person name="Gautier V."/>
            <person name="Ament-Velasquez S.L."/>
            <person name="Kruys A."/>
            <person name="Hutchinson M.I."/>
            <person name="Powell A.J."/>
            <person name="Barry K."/>
            <person name="Miller A.N."/>
            <person name="Grigoriev I.V."/>
            <person name="Debuchy R."/>
            <person name="Gladieux P."/>
            <person name="Hiltunen Thoren M."/>
            <person name="Johannesson H."/>
        </authorList>
    </citation>
    <scope>NUCLEOTIDE SEQUENCE</scope>
    <source>
        <strain evidence="2">CBS 538.74</strain>
    </source>
</reference>
<feature type="region of interest" description="Disordered" evidence="1">
    <location>
        <begin position="1"/>
        <end position="30"/>
    </location>
</feature>
<feature type="compositionally biased region" description="Basic and acidic residues" evidence="1">
    <location>
        <begin position="401"/>
        <end position="430"/>
    </location>
</feature>
<evidence type="ECO:0000256" key="1">
    <source>
        <dbReference type="SAM" id="MobiDB-lite"/>
    </source>
</evidence>
<organism evidence="2 3">
    <name type="scientific">Chaetomidium leptoderma</name>
    <dbReference type="NCBI Taxonomy" id="669021"/>
    <lineage>
        <taxon>Eukaryota</taxon>
        <taxon>Fungi</taxon>
        <taxon>Dikarya</taxon>
        <taxon>Ascomycota</taxon>
        <taxon>Pezizomycotina</taxon>
        <taxon>Sordariomycetes</taxon>
        <taxon>Sordariomycetidae</taxon>
        <taxon>Sordariales</taxon>
        <taxon>Chaetomiaceae</taxon>
        <taxon>Chaetomidium</taxon>
    </lineage>
</organism>
<name>A0AAN6VNW9_9PEZI</name>
<evidence type="ECO:0000313" key="3">
    <source>
        <dbReference type="Proteomes" id="UP001302745"/>
    </source>
</evidence>
<evidence type="ECO:0000313" key="2">
    <source>
        <dbReference type="EMBL" id="KAK4154814.1"/>
    </source>
</evidence>
<proteinExistence type="predicted"/>
<dbReference type="EMBL" id="MU856902">
    <property type="protein sequence ID" value="KAK4154814.1"/>
    <property type="molecule type" value="Genomic_DNA"/>
</dbReference>
<accession>A0AAN6VNW9</accession>
<gene>
    <name evidence="2" type="ORF">C8A00DRAFT_42490</name>
</gene>
<reference evidence="2" key="2">
    <citation type="submission" date="2023-05" db="EMBL/GenBank/DDBJ databases">
        <authorList>
            <consortium name="Lawrence Berkeley National Laboratory"/>
            <person name="Steindorff A."/>
            <person name="Hensen N."/>
            <person name="Bonometti L."/>
            <person name="Westerberg I."/>
            <person name="Brannstrom I.O."/>
            <person name="Guillou S."/>
            <person name="Cros-Aarteil S."/>
            <person name="Calhoun S."/>
            <person name="Haridas S."/>
            <person name="Kuo A."/>
            <person name="Mondo S."/>
            <person name="Pangilinan J."/>
            <person name="Riley R."/>
            <person name="Labutti K."/>
            <person name="Andreopoulos B."/>
            <person name="Lipzen A."/>
            <person name="Chen C."/>
            <person name="Yanf M."/>
            <person name="Daum C."/>
            <person name="Ng V."/>
            <person name="Clum A."/>
            <person name="Ohm R."/>
            <person name="Martin F."/>
            <person name="Silar P."/>
            <person name="Natvig D."/>
            <person name="Lalanne C."/>
            <person name="Gautier V."/>
            <person name="Ament-Velasquez S.L."/>
            <person name="Kruys A."/>
            <person name="Hutchinson M.I."/>
            <person name="Powell A.J."/>
            <person name="Barry K."/>
            <person name="Miller A.N."/>
            <person name="Grigoriev I.V."/>
            <person name="Debuchy R."/>
            <person name="Gladieux P."/>
            <person name="Thoren M.H."/>
            <person name="Johannesson H."/>
        </authorList>
    </citation>
    <scope>NUCLEOTIDE SEQUENCE</scope>
    <source>
        <strain evidence="2">CBS 538.74</strain>
    </source>
</reference>
<keyword evidence="3" id="KW-1185">Reference proteome</keyword>
<dbReference type="Proteomes" id="UP001302745">
    <property type="component" value="Unassembled WGS sequence"/>
</dbReference>